<dbReference type="Proteomes" id="UP000036166">
    <property type="component" value="Unassembled WGS sequence"/>
</dbReference>
<feature type="modified residue" description="FMN phosphoryl threonine" evidence="6">
    <location>
        <position position="172"/>
    </location>
</feature>
<evidence type="ECO:0000256" key="1">
    <source>
        <dbReference type="ARBA" id="ARBA00022448"/>
    </source>
</evidence>
<dbReference type="PIRSF" id="PIRSF006091">
    <property type="entry name" value="E_trnsport_RnfG"/>
    <property type="match status" value="1"/>
</dbReference>
<dbReference type="SMART" id="SM00900">
    <property type="entry name" value="FMN_bind"/>
    <property type="match status" value="1"/>
</dbReference>
<dbReference type="EC" id="7.-.-.-" evidence="6"/>
<evidence type="ECO:0000259" key="7">
    <source>
        <dbReference type="SMART" id="SM00900"/>
    </source>
</evidence>
<comment type="similarity">
    <text evidence="6">Belongs to the RnfG family.</text>
</comment>
<dbReference type="InterPro" id="IPR007329">
    <property type="entry name" value="FMN-bd"/>
</dbReference>
<comment type="cofactor">
    <cofactor evidence="6">
        <name>FMN</name>
        <dbReference type="ChEBI" id="CHEBI:58210"/>
    </cofactor>
</comment>
<dbReference type="GO" id="GO:0005886">
    <property type="term" value="C:plasma membrane"/>
    <property type="evidence" value="ECO:0007669"/>
    <property type="project" value="UniProtKB-SubCell"/>
</dbReference>
<keyword evidence="6" id="KW-0812">Transmembrane</keyword>
<keyword evidence="1 6" id="KW-0813">Transport</keyword>
<dbReference type="Pfam" id="PF04205">
    <property type="entry name" value="FMN_bind"/>
    <property type="match status" value="1"/>
</dbReference>
<evidence type="ECO:0000256" key="2">
    <source>
        <dbReference type="ARBA" id="ARBA00022553"/>
    </source>
</evidence>
<dbReference type="RefSeq" id="WP_044246484.1">
    <property type="nucleotide sequence ID" value="NZ_CABKUI010000002.1"/>
</dbReference>
<feature type="domain" description="FMN-binding" evidence="7">
    <location>
        <begin position="98"/>
        <end position="189"/>
    </location>
</feature>
<keyword evidence="6" id="KW-0472">Membrane</keyword>
<evidence type="ECO:0000256" key="5">
    <source>
        <dbReference type="ARBA" id="ARBA00022982"/>
    </source>
</evidence>
<dbReference type="NCBIfam" id="TIGR01947">
    <property type="entry name" value="rnfG"/>
    <property type="match status" value="1"/>
</dbReference>
<comment type="caution">
    <text evidence="8">The sequence shown here is derived from an EMBL/GenBank/DDBJ whole genome shotgun (WGS) entry which is preliminary data.</text>
</comment>
<keyword evidence="6" id="KW-1003">Cell membrane</keyword>
<evidence type="ECO:0000313" key="9">
    <source>
        <dbReference type="Proteomes" id="UP000036166"/>
    </source>
</evidence>
<dbReference type="PATRIC" id="fig|328812.4.peg.216"/>
<gene>
    <name evidence="6" type="primary">rnfG</name>
    <name evidence="8" type="ORF">ACM15_04290</name>
</gene>
<dbReference type="AlphaFoldDB" id="A0A0J6FKM3"/>
<comment type="subunit">
    <text evidence="6">The complex is composed of six subunits: RnfA, RnfB, RnfC, RnfD, RnfE and RnfG.</text>
</comment>
<evidence type="ECO:0000256" key="4">
    <source>
        <dbReference type="ARBA" id="ARBA00022643"/>
    </source>
</evidence>
<dbReference type="HAMAP" id="MF_00479">
    <property type="entry name" value="RsxG_RnfG"/>
    <property type="match status" value="1"/>
</dbReference>
<keyword evidence="4 6" id="KW-0288">FMN</keyword>
<dbReference type="GO" id="GO:0009055">
    <property type="term" value="F:electron transfer activity"/>
    <property type="evidence" value="ECO:0007669"/>
    <property type="project" value="InterPro"/>
</dbReference>
<name>A0A0J6FKM3_9BACT</name>
<dbReference type="PANTHER" id="PTHR36118:SF1">
    <property type="entry name" value="ION-TRANSLOCATING OXIDOREDUCTASE COMPLEX SUBUNIT G"/>
    <property type="match status" value="1"/>
</dbReference>
<dbReference type="PANTHER" id="PTHR36118">
    <property type="entry name" value="ION-TRANSLOCATING OXIDOREDUCTASE COMPLEX SUBUNIT G"/>
    <property type="match status" value="1"/>
</dbReference>
<organism evidence="8 9">
    <name type="scientific">Parabacteroides goldsteinii</name>
    <dbReference type="NCBI Taxonomy" id="328812"/>
    <lineage>
        <taxon>Bacteria</taxon>
        <taxon>Pseudomonadati</taxon>
        <taxon>Bacteroidota</taxon>
        <taxon>Bacteroidia</taxon>
        <taxon>Bacteroidales</taxon>
        <taxon>Tannerellaceae</taxon>
        <taxon>Parabacteroides</taxon>
    </lineage>
</organism>
<comment type="subcellular location">
    <subcellularLocation>
        <location evidence="6">Cell membrane</location>
        <topology evidence="6">Single-pass membrane protein</topology>
    </subcellularLocation>
</comment>
<dbReference type="InterPro" id="IPR010209">
    <property type="entry name" value="Ion_transpt_RnfG/RsxG"/>
</dbReference>
<dbReference type="GO" id="GO:0022900">
    <property type="term" value="P:electron transport chain"/>
    <property type="evidence" value="ECO:0007669"/>
    <property type="project" value="UniProtKB-UniRule"/>
</dbReference>
<accession>A0A0J6FKM3</accession>
<reference evidence="8 9" key="1">
    <citation type="submission" date="2015-06" db="EMBL/GenBank/DDBJ databases">
        <title>Draft Genome Sequence of Parabacteroides goldsteinii with Putative Novel Metallo-Beta-Lactamases Isolated from a Blood Culture from a Human Patient.</title>
        <authorList>
            <person name="Krogh T.J."/>
            <person name="Agergaard C.N."/>
            <person name="Moller-Jensen J."/>
            <person name="Justesen U.S."/>
        </authorList>
    </citation>
    <scope>NUCLEOTIDE SEQUENCE [LARGE SCALE GENOMIC DNA]</scope>
    <source>
        <strain evidence="8 9">910340</strain>
    </source>
</reference>
<evidence type="ECO:0000256" key="6">
    <source>
        <dbReference type="HAMAP-Rule" id="MF_00479"/>
    </source>
</evidence>
<protein>
    <recommendedName>
        <fullName evidence="6">Ion-translocating oxidoreductase complex subunit G</fullName>
        <ecNumber evidence="6">7.-.-.-</ecNumber>
    </recommendedName>
    <alternativeName>
        <fullName evidence="6">Rnf electron transport complex subunit G</fullName>
    </alternativeName>
</protein>
<keyword evidence="3 6" id="KW-0285">Flavoprotein</keyword>
<keyword evidence="6" id="KW-1278">Translocase</keyword>
<sequence length="211" mass="21741">MAKLKSTLPNMLLSLTIICLVAGAILAGVNMYTTGPIAASKAAALEAAIKAVTPEFNNKPSEDAYMAVTGDGDSLKIYPATKGGEFVGAAVESNTKKGFSGEIKVIVGFDKEGKLLNYSVLQHAETPGLGAKMQEWFSTDKNKQSVLGRSLSAGPLKVTKDGGNVDAITAATITSRAFLDAVNRAYSAFAGTDGVTGATTANTNEGGNDNE</sequence>
<keyword evidence="5 6" id="KW-0249">Electron transport</keyword>
<dbReference type="Gene3D" id="3.90.1010.20">
    <property type="match status" value="1"/>
</dbReference>
<dbReference type="GO" id="GO:0010181">
    <property type="term" value="F:FMN binding"/>
    <property type="evidence" value="ECO:0007669"/>
    <property type="project" value="InterPro"/>
</dbReference>
<comment type="function">
    <text evidence="6">Part of a membrane-bound complex that couples electron transfer with translocation of ions across the membrane.</text>
</comment>
<keyword evidence="2 6" id="KW-0597">Phosphoprotein</keyword>
<proteinExistence type="inferred from homology"/>
<evidence type="ECO:0000313" key="8">
    <source>
        <dbReference type="EMBL" id="KMM34967.1"/>
    </source>
</evidence>
<keyword evidence="6" id="KW-1133">Transmembrane helix</keyword>
<dbReference type="EMBL" id="LFJV01000010">
    <property type="protein sequence ID" value="KMM34967.1"/>
    <property type="molecule type" value="Genomic_DNA"/>
</dbReference>
<evidence type="ECO:0000256" key="3">
    <source>
        <dbReference type="ARBA" id="ARBA00022630"/>
    </source>
</evidence>